<name>A0AA38H2N7_9TREE</name>
<dbReference type="InterPro" id="IPR000683">
    <property type="entry name" value="Gfo/Idh/MocA-like_OxRdtase_N"/>
</dbReference>
<dbReference type="GeneID" id="77725605"/>
<evidence type="ECO:0000256" key="1">
    <source>
        <dbReference type="ARBA" id="ARBA00010928"/>
    </source>
</evidence>
<gene>
    <name evidence="6" type="ORF">MKK02DRAFT_21371</name>
</gene>
<organism evidence="6 7">
    <name type="scientific">Dioszegia hungarica</name>
    <dbReference type="NCBI Taxonomy" id="4972"/>
    <lineage>
        <taxon>Eukaryota</taxon>
        <taxon>Fungi</taxon>
        <taxon>Dikarya</taxon>
        <taxon>Basidiomycota</taxon>
        <taxon>Agaricomycotina</taxon>
        <taxon>Tremellomycetes</taxon>
        <taxon>Tremellales</taxon>
        <taxon>Bulleribasidiaceae</taxon>
        <taxon>Dioszegia</taxon>
    </lineage>
</organism>
<feature type="region of interest" description="Disordered" evidence="3">
    <location>
        <begin position="155"/>
        <end position="175"/>
    </location>
</feature>
<keyword evidence="7" id="KW-1185">Reference proteome</keyword>
<feature type="domain" description="GFO/IDH/MocA-like oxidoreductase" evidence="5">
    <location>
        <begin position="132"/>
        <end position="264"/>
    </location>
</feature>
<dbReference type="RefSeq" id="XP_052941626.1">
    <property type="nucleotide sequence ID" value="XM_053086404.1"/>
</dbReference>
<comment type="similarity">
    <text evidence="1">Belongs to the Gfo/Idh/MocA family.</text>
</comment>
<accession>A0AA38H2N7</accession>
<dbReference type="PANTHER" id="PTHR43708:SF5">
    <property type="entry name" value="CONSERVED EXPRESSED OXIDOREDUCTASE (EUROFUNG)-RELATED"/>
    <property type="match status" value="1"/>
</dbReference>
<dbReference type="Gene3D" id="3.30.360.10">
    <property type="entry name" value="Dihydrodipicolinate Reductase, domain 2"/>
    <property type="match status" value="1"/>
</dbReference>
<dbReference type="SUPFAM" id="SSF55347">
    <property type="entry name" value="Glyceraldehyde-3-phosphate dehydrogenase-like, C-terminal domain"/>
    <property type="match status" value="1"/>
</dbReference>
<dbReference type="EMBL" id="JAKWFO010000016">
    <property type="protein sequence ID" value="KAI9631849.1"/>
    <property type="molecule type" value="Genomic_DNA"/>
</dbReference>
<evidence type="ECO:0000259" key="5">
    <source>
        <dbReference type="Pfam" id="PF22725"/>
    </source>
</evidence>
<evidence type="ECO:0000259" key="4">
    <source>
        <dbReference type="Pfam" id="PF01408"/>
    </source>
</evidence>
<dbReference type="Proteomes" id="UP001164286">
    <property type="component" value="Unassembled WGS sequence"/>
</dbReference>
<proteinExistence type="inferred from homology"/>
<dbReference type="InterPro" id="IPR051317">
    <property type="entry name" value="Gfo/Idh/MocA_oxidoreduct"/>
</dbReference>
<feature type="compositionally biased region" description="Low complexity" evidence="3">
    <location>
        <begin position="165"/>
        <end position="174"/>
    </location>
</feature>
<dbReference type="Pfam" id="PF22725">
    <property type="entry name" value="GFO_IDH_MocA_C3"/>
    <property type="match status" value="1"/>
</dbReference>
<evidence type="ECO:0000313" key="7">
    <source>
        <dbReference type="Proteomes" id="UP001164286"/>
    </source>
</evidence>
<dbReference type="SUPFAM" id="SSF51735">
    <property type="entry name" value="NAD(P)-binding Rossmann-fold domains"/>
    <property type="match status" value="1"/>
</dbReference>
<protein>
    <recommendedName>
        <fullName evidence="8">Oxidoreductase</fullName>
    </recommendedName>
</protein>
<comment type="caution">
    <text evidence="6">The sequence shown here is derived from an EMBL/GenBank/DDBJ whole genome shotgun (WGS) entry which is preliminary data.</text>
</comment>
<evidence type="ECO:0000256" key="2">
    <source>
        <dbReference type="ARBA" id="ARBA00023002"/>
    </source>
</evidence>
<dbReference type="Pfam" id="PF01408">
    <property type="entry name" value="GFO_IDH_MocA"/>
    <property type="match status" value="1"/>
</dbReference>
<evidence type="ECO:0000256" key="3">
    <source>
        <dbReference type="SAM" id="MobiDB-lite"/>
    </source>
</evidence>
<dbReference type="InterPro" id="IPR055170">
    <property type="entry name" value="GFO_IDH_MocA-like_dom"/>
</dbReference>
<dbReference type="InterPro" id="IPR036291">
    <property type="entry name" value="NAD(P)-bd_dom_sf"/>
</dbReference>
<evidence type="ECO:0008006" key="8">
    <source>
        <dbReference type="Google" id="ProtNLM"/>
    </source>
</evidence>
<feature type="domain" description="Gfo/Idh/MocA-like oxidoreductase N-terminal" evidence="4">
    <location>
        <begin position="4"/>
        <end position="123"/>
    </location>
</feature>
<dbReference type="PANTHER" id="PTHR43708">
    <property type="entry name" value="CONSERVED EXPRESSED OXIDOREDUCTASE (EUROFUNG)"/>
    <property type="match status" value="1"/>
</dbReference>
<dbReference type="AlphaFoldDB" id="A0AA38H2N7"/>
<dbReference type="GO" id="GO:0000166">
    <property type="term" value="F:nucleotide binding"/>
    <property type="evidence" value="ECO:0007669"/>
    <property type="project" value="InterPro"/>
</dbReference>
<dbReference type="GO" id="GO:0016491">
    <property type="term" value="F:oxidoreductase activity"/>
    <property type="evidence" value="ECO:0007669"/>
    <property type="project" value="UniProtKB-KW"/>
</dbReference>
<dbReference type="Gene3D" id="3.40.50.720">
    <property type="entry name" value="NAD(P)-binding Rossmann-like Domain"/>
    <property type="match status" value="1"/>
</dbReference>
<sequence>MAPVRVSVIGAGMALQCLHWPSIVTQPDLFVLHSVLDRSGRGGVKEMCGQGVKVVSSLQEVVDDPEVELVVVASPNNTHLEYATAALKAGKHVLVEKPMCPTSGEAQTLVDLAQKKNLILSVYQNRRWDADFLTVKKLIREGRLGNINEFQSNYDRYRPLPPSSPSSAQPSSSSQHNDVIFNLGSHIIDQAYVLFGMPERVGCRVWDQRGIGLDEALTQQFVMDLYYPPQHPSHTPLIVTLRASILSAMPKQQRFLIKGSRGTYTKFGGDPQEKQLYEIGTKGWKGSWDGFGAEDEADWGEVALVKEERDGDDELISRYPSERGNGPYLYTNLHQAISSSDASKLEVKPEQAVNVLRLIELGLQSSREGRVMPVKP</sequence>
<evidence type="ECO:0000313" key="6">
    <source>
        <dbReference type="EMBL" id="KAI9631849.1"/>
    </source>
</evidence>
<keyword evidence="2" id="KW-0560">Oxidoreductase</keyword>
<reference evidence="6" key="1">
    <citation type="journal article" date="2022" name="G3 (Bethesda)">
        <title>High quality genome of the basidiomycete yeast Dioszegia hungarica PDD-24b-2 isolated from cloud water.</title>
        <authorList>
            <person name="Jarrige D."/>
            <person name="Haridas S."/>
            <person name="Bleykasten-Grosshans C."/>
            <person name="Joly M."/>
            <person name="Nadalig T."/>
            <person name="Sancelme M."/>
            <person name="Vuilleumier S."/>
            <person name="Grigoriev I.V."/>
            <person name="Amato P."/>
            <person name="Bringel F."/>
        </authorList>
    </citation>
    <scope>NUCLEOTIDE SEQUENCE</scope>
    <source>
        <strain evidence="6">PDD-24b-2</strain>
    </source>
</reference>